<dbReference type="InterPro" id="IPR052337">
    <property type="entry name" value="SAT4-like"/>
</dbReference>
<feature type="transmembrane region" description="Helical" evidence="7">
    <location>
        <begin position="179"/>
        <end position="200"/>
    </location>
</feature>
<dbReference type="PANTHER" id="PTHR33048:SF47">
    <property type="entry name" value="INTEGRAL MEMBRANE PROTEIN-RELATED"/>
    <property type="match status" value="1"/>
</dbReference>
<dbReference type="Pfam" id="PF20684">
    <property type="entry name" value="Fung_rhodopsin"/>
    <property type="match status" value="1"/>
</dbReference>
<protein>
    <recommendedName>
        <fullName evidence="8">Rhodopsin domain-containing protein</fullName>
    </recommendedName>
</protein>
<evidence type="ECO:0000313" key="10">
    <source>
        <dbReference type="Proteomes" id="UP001283341"/>
    </source>
</evidence>
<feature type="domain" description="Rhodopsin" evidence="8">
    <location>
        <begin position="141"/>
        <end position="246"/>
    </location>
</feature>
<feature type="transmembrane region" description="Helical" evidence="7">
    <location>
        <begin position="220"/>
        <end position="240"/>
    </location>
</feature>
<dbReference type="AlphaFoldDB" id="A0AAE0IC85"/>
<comment type="caution">
    <text evidence="9">The sequence shown here is derived from an EMBL/GenBank/DDBJ whole genome shotgun (WGS) entry which is preliminary data.</text>
</comment>
<evidence type="ECO:0000313" key="9">
    <source>
        <dbReference type="EMBL" id="KAK3322435.1"/>
    </source>
</evidence>
<feature type="transmembrane region" description="Helical" evidence="7">
    <location>
        <begin position="33"/>
        <end position="50"/>
    </location>
</feature>
<keyword evidence="3 7" id="KW-1133">Transmembrane helix</keyword>
<dbReference type="InterPro" id="IPR049326">
    <property type="entry name" value="Rhodopsin_dom_fungi"/>
</dbReference>
<evidence type="ECO:0000256" key="4">
    <source>
        <dbReference type="ARBA" id="ARBA00023136"/>
    </source>
</evidence>
<reference evidence="9" key="2">
    <citation type="submission" date="2023-06" db="EMBL/GenBank/DDBJ databases">
        <authorList>
            <consortium name="Lawrence Berkeley National Laboratory"/>
            <person name="Haridas S."/>
            <person name="Hensen N."/>
            <person name="Bonometti L."/>
            <person name="Westerberg I."/>
            <person name="Brannstrom I.O."/>
            <person name="Guillou S."/>
            <person name="Cros-Aarteil S."/>
            <person name="Calhoun S."/>
            <person name="Kuo A."/>
            <person name="Mondo S."/>
            <person name="Pangilinan J."/>
            <person name="Riley R."/>
            <person name="Labutti K."/>
            <person name="Andreopoulos B."/>
            <person name="Lipzen A."/>
            <person name="Chen C."/>
            <person name="Yanf M."/>
            <person name="Daum C."/>
            <person name="Ng V."/>
            <person name="Clum A."/>
            <person name="Steindorff A."/>
            <person name="Ohm R."/>
            <person name="Martin F."/>
            <person name="Silar P."/>
            <person name="Natvig D."/>
            <person name="Lalanne C."/>
            <person name="Gautier V."/>
            <person name="Ament-Velasquez S.L."/>
            <person name="Kruys A."/>
            <person name="Hutchinson M.I."/>
            <person name="Powell A.J."/>
            <person name="Barry K."/>
            <person name="Miller A.N."/>
            <person name="Grigoriev I.V."/>
            <person name="Debuchy R."/>
            <person name="Gladieux P."/>
            <person name="Thoren M.H."/>
            <person name="Johannesson H."/>
        </authorList>
    </citation>
    <scope>NUCLEOTIDE SEQUENCE</scope>
    <source>
        <strain evidence="9">CBS 118394</strain>
    </source>
</reference>
<name>A0AAE0IC85_9PEZI</name>
<proteinExistence type="inferred from homology"/>
<keyword evidence="10" id="KW-1185">Reference proteome</keyword>
<gene>
    <name evidence="9" type="ORF">B0H66DRAFT_554345</name>
</gene>
<evidence type="ECO:0000259" key="8">
    <source>
        <dbReference type="Pfam" id="PF20684"/>
    </source>
</evidence>
<dbReference type="PANTHER" id="PTHR33048">
    <property type="entry name" value="PTH11-LIKE INTEGRAL MEMBRANE PROTEIN (AFU_ORTHOLOGUE AFUA_5G11245)"/>
    <property type="match status" value="1"/>
</dbReference>
<keyword evidence="4 7" id="KW-0472">Membrane</keyword>
<feature type="region of interest" description="Disordered" evidence="6">
    <location>
        <begin position="295"/>
        <end position="379"/>
    </location>
</feature>
<feature type="transmembrane region" description="Helical" evidence="7">
    <location>
        <begin position="6"/>
        <end position="21"/>
    </location>
</feature>
<sequence>MGAIWAWTVVAFLATLIRLYARYRGPRRLYLDGYLVILVTTGLLILPAAFQAELTDFYKSANPTGDGISEPGPSQRSLKVGLSIMMFYYIGLALVKISILFFVITLTAALGIGTLRYECYLGAWDYILAYCPTLAKLVPSAISVYVTTALNVLTDFLIMFIPIRMVWNQRLPRRKKAALFGLVALSLWSITIALVRVVQLNGVKWADNKLVNTGLDASRLYLWSILELCTAVLVACCASFPQLFRRSKTIQKAVRQQQQQNSLPGVRSGRMRARPAKLFGSTSLFSSFKSRSELDVESRAASDNTNSTEKPPPPILVPGQQPHVVECSSPVLPEPAQQRAGGGDSIIRESGYSVATEPASEVGEKEKETHVGVTNGHPG</sequence>
<feature type="transmembrane region" description="Helical" evidence="7">
    <location>
        <begin position="86"/>
        <end position="112"/>
    </location>
</feature>
<evidence type="ECO:0000256" key="6">
    <source>
        <dbReference type="SAM" id="MobiDB-lite"/>
    </source>
</evidence>
<comment type="subcellular location">
    <subcellularLocation>
        <location evidence="1">Membrane</location>
        <topology evidence="1">Multi-pass membrane protein</topology>
    </subcellularLocation>
</comment>
<evidence type="ECO:0000256" key="1">
    <source>
        <dbReference type="ARBA" id="ARBA00004141"/>
    </source>
</evidence>
<evidence type="ECO:0000256" key="5">
    <source>
        <dbReference type="ARBA" id="ARBA00038359"/>
    </source>
</evidence>
<dbReference type="Proteomes" id="UP001283341">
    <property type="component" value="Unassembled WGS sequence"/>
</dbReference>
<evidence type="ECO:0000256" key="3">
    <source>
        <dbReference type="ARBA" id="ARBA00022989"/>
    </source>
</evidence>
<comment type="similarity">
    <text evidence="5">Belongs to the SAT4 family.</text>
</comment>
<dbReference type="EMBL" id="JAUEDM010000003">
    <property type="protein sequence ID" value="KAK3322435.1"/>
    <property type="molecule type" value="Genomic_DNA"/>
</dbReference>
<evidence type="ECO:0000256" key="2">
    <source>
        <dbReference type="ARBA" id="ARBA00022692"/>
    </source>
</evidence>
<evidence type="ECO:0000256" key="7">
    <source>
        <dbReference type="SAM" id="Phobius"/>
    </source>
</evidence>
<feature type="transmembrane region" description="Helical" evidence="7">
    <location>
        <begin position="144"/>
        <end position="167"/>
    </location>
</feature>
<organism evidence="9 10">
    <name type="scientific">Apodospora peruviana</name>
    <dbReference type="NCBI Taxonomy" id="516989"/>
    <lineage>
        <taxon>Eukaryota</taxon>
        <taxon>Fungi</taxon>
        <taxon>Dikarya</taxon>
        <taxon>Ascomycota</taxon>
        <taxon>Pezizomycotina</taxon>
        <taxon>Sordariomycetes</taxon>
        <taxon>Sordariomycetidae</taxon>
        <taxon>Sordariales</taxon>
        <taxon>Lasiosphaeriaceae</taxon>
        <taxon>Apodospora</taxon>
    </lineage>
</organism>
<dbReference type="GO" id="GO:0016020">
    <property type="term" value="C:membrane"/>
    <property type="evidence" value="ECO:0007669"/>
    <property type="project" value="UniProtKB-SubCell"/>
</dbReference>
<keyword evidence="2 7" id="KW-0812">Transmembrane</keyword>
<reference evidence="9" key="1">
    <citation type="journal article" date="2023" name="Mol. Phylogenet. Evol.">
        <title>Genome-scale phylogeny and comparative genomics of the fungal order Sordariales.</title>
        <authorList>
            <person name="Hensen N."/>
            <person name="Bonometti L."/>
            <person name="Westerberg I."/>
            <person name="Brannstrom I.O."/>
            <person name="Guillou S."/>
            <person name="Cros-Aarteil S."/>
            <person name="Calhoun S."/>
            <person name="Haridas S."/>
            <person name="Kuo A."/>
            <person name="Mondo S."/>
            <person name="Pangilinan J."/>
            <person name="Riley R."/>
            <person name="LaButti K."/>
            <person name="Andreopoulos B."/>
            <person name="Lipzen A."/>
            <person name="Chen C."/>
            <person name="Yan M."/>
            <person name="Daum C."/>
            <person name="Ng V."/>
            <person name="Clum A."/>
            <person name="Steindorff A."/>
            <person name="Ohm R.A."/>
            <person name="Martin F."/>
            <person name="Silar P."/>
            <person name="Natvig D.O."/>
            <person name="Lalanne C."/>
            <person name="Gautier V."/>
            <person name="Ament-Velasquez S.L."/>
            <person name="Kruys A."/>
            <person name="Hutchinson M.I."/>
            <person name="Powell A.J."/>
            <person name="Barry K."/>
            <person name="Miller A.N."/>
            <person name="Grigoriev I.V."/>
            <person name="Debuchy R."/>
            <person name="Gladieux P."/>
            <person name="Hiltunen Thoren M."/>
            <person name="Johannesson H."/>
        </authorList>
    </citation>
    <scope>NUCLEOTIDE SEQUENCE</scope>
    <source>
        <strain evidence="9">CBS 118394</strain>
    </source>
</reference>
<accession>A0AAE0IC85</accession>